<dbReference type="AlphaFoldDB" id="A0A8S0WCZ0"/>
<evidence type="ECO:0000256" key="1">
    <source>
        <dbReference type="SAM" id="MobiDB-lite"/>
    </source>
</evidence>
<comment type="caution">
    <text evidence="3">The sequence shown here is derived from an EMBL/GenBank/DDBJ whole genome shotgun (WGS) entry which is preliminary data.</text>
</comment>
<evidence type="ECO:0008006" key="5">
    <source>
        <dbReference type="Google" id="ProtNLM"/>
    </source>
</evidence>
<organism evidence="3 4">
    <name type="scientific">Cyclocybe aegerita</name>
    <name type="common">Black poplar mushroom</name>
    <name type="synonym">Agrocybe aegerita</name>
    <dbReference type="NCBI Taxonomy" id="1973307"/>
    <lineage>
        <taxon>Eukaryota</taxon>
        <taxon>Fungi</taxon>
        <taxon>Dikarya</taxon>
        <taxon>Basidiomycota</taxon>
        <taxon>Agaricomycotina</taxon>
        <taxon>Agaricomycetes</taxon>
        <taxon>Agaricomycetidae</taxon>
        <taxon>Agaricales</taxon>
        <taxon>Agaricineae</taxon>
        <taxon>Bolbitiaceae</taxon>
        <taxon>Cyclocybe</taxon>
    </lineage>
</organism>
<keyword evidence="2" id="KW-1133">Transmembrane helix</keyword>
<keyword evidence="2" id="KW-0812">Transmembrane</keyword>
<gene>
    <name evidence="3" type="ORF">AAE3_LOCUS13173</name>
</gene>
<protein>
    <recommendedName>
        <fullName evidence="5">AB hydrolase-1 domain-containing protein</fullName>
    </recommendedName>
</protein>
<keyword evidence="4" id="KW-1185">Reference proteome</keyword>
<feature type="region of interest" description="Disordered" evidence="1">
    <location>
        <begin position="513"/>
        <end position="533"/>
    </location>
</feature>
<evidence type="ECO:0000313" key="4">
    <source>
        <dbReference type="Proteomes" id="UP000467700"/>
    </source>
</evidence>
<accession>A0A8S0WCZ0</accession>
<feature type="transmembrane region" description="Helical" evidence="2">
    <location>
        <begin position="37"/>
        <end position="59"/>
    </location>
</feature>
<keyword evidence="2" id="KW-0472">Membrane</keyword>
<evidence type="ECO:0000256" key="2">
    <source>
        <dbReference type="SAM" id="Phobius"/>
    </source>
</evidence>
<evidence type="ECO:0000313" key="3">
    <source>
        <dbReference type="EMBL" id="CAA7271159.1"/>
    </source>
</evidence>
<feature type="transmembrane region" description="Helical" evidence="2">
    <location>
        <begin position="9"/>
        <end position="31"/>
    </location>
</feature>
<feature type="compositionally biased region" description="Polar residues" evidence="1">
    <location>
        <begin position="513"/>
        <end position="531"/>
    </location>
</feature>
<reference evidence="3 4" key="1">
    <citation type="submission" date="2020-01" db="EMBL/GenBank/DDBJ databases">
        <authorList>
            <person name="Gupta K D."/>
        </authorList>
    </citation>
    <scope>NUCLEOTIDE SEQUENCE [LARGE SCALE GENOMIC DNA]</scope>
</reference>
<dbReference type="PANTHER" id="PTHR37471:SF1">
    <property type="entry name" value="AB HYDROLASE-1 DOMAIN-CONTAINING PROTEIN"/>
    <property type="match status" value="1"/>
</dbReference>
<name>A0A8S0WCZ0_CYCAE</name>
<dbReference type="PANTHER" id="PTHR37471">
    <property type="entry name" value="UNNAMED PRODUCT"/>
    <property type="match status" value="1"/>
</dbReference>
<proteinExistence type="predicted"/>
<feature type="transmembrane region" description="Helical" evidence="2">
    <location>
        <begin position="186"/>
        <end position="208"/>
    </location>
</feature>
<dbReference type="SUPFAM" id="SSF53474">
    <property type="entry name" value="alpha/beta-Hydrolases"/>
    <property type="match status" value="1"/>
</dbReference>
<sequence length="623" mass="69522">MSQGFLNYVFLRTAIAALRLVAPASLAYLAACAVKPALLYWPIACFAVAEASFYLLVYLPRRLRLQSPPSHLPPALTREQRRAIFHKCLESAVHDPNSEVLYPSGWFLPKNSTPKREDVVDWLLWALFTTSRENIGVDEYAEELEEYLSGIEKLQGRKLEEGHSGEGGVRSIRTTLDPVLMLHRPLSWYLIVALVDSGTSVVLVLLGFKHYTPREAQWSLSFPLRPLLWLLSRRAPQGVAFPYWYRPHRSSQKIPLVFLHGIGIGLLPYIPFLKSLVKGENRDVGILLPELLCICMHMTPRSIPPRPLMLESLNTVLESLTAAETDRQPASGASEEQRPLLENVNGANYSAVSPSAVGWNKVVLIGHSYGSFIAGWIIRHCVDLDTLSSSHPSPHNLAGKIANAILVDPIPILLSNPTVAHNFLYRDPSSVCSEDHPILHLTHDDTIEDVEIAHPLPPPAPKWRSSAWAWVIWYFSSRDPDVARTLHRAFFWAEGGIWREEIGAFVSGHTHMGPSSSIPIQNGSSGGPNHSTPERRKMAVFVGGRDQIVPGEAIRKYLTKEGRRVERWVGHVDEQGELNAAAGEENDVEVFLNPDLDHANIFDTSEARAPLMDVIERYVSTGR</sequence>
<dbReference type="EMBL" id="CACVBS010000101">
    <property type="protein sequence ID" value="CAA7271159.1"/>
    <property type="molecule type" value="Genomic_DNA"/>
</dbReference>
<feature type="transmembrane region" description="Helical" evidence="2">
    <location>
        <begin position="254"/>
        <end position="272"/>
    </location>
</feature>
<dbReference type="Gene3D" id="3.40.50.1820">
    <property type="entry name" value="alpha/beta hydrolase"/>
    <property type="match status" value="1"/>
</dbReference>
<dbReference type="InterPro" id="IPR029058">
    <property type="entry name" value="AB_hydrolase_fold"/>
</dbReference>
<dbReference type="OrthoDB" id="6431331at2759"/>
<dbReference type="Proteomes" id="UP000467700">
    <property type="component" value="Unassembled WGS sequence"/>
</dbReference>